<dbReference type="PANTHER" id="PTHR43788:SF8">
    <property type="entry name" value="DNA-BINDING PROTEIN SMUBP-2"/>
    <property type="match status" value="1"/>
</dbReference>
<reference evidence="9" key="2">
    <citation type="submission" date="2020-10" db="EMBL/GenBank/DDBJ databases">
        <authorList>
            <person name="Peck L.D."/>
            <person name="Nowell R.W."/>
            <person name="Flood J."/>
            <person name="Ryan M.J."/>
            <person name="Barraclough T.G."/>
        </authorList>
    </citation>
    <scope>NUCLEOTIDE SEQUENCE</scope>
    <source>
        <strain evidence="9">IMI 127659i</strain>
    </source>
</reference>
<dbReference type="Gene3D" id="3.40.50.300">
    <property type="entry name" value="P-loop containing nucleotide triphosphate hydrolases"/>
    <property type="match status" value="2"/>
</dbReference>
<feature type="compositionally biased region" description="Acidic residues" evidence="6">
    <location>
        <begin position="27"/>
        <end position="37"/>
    </location>
</feature>
<keyword evidence="2" id="KW-0547">Nucleotide-binding</keyword>
<dbReference type="GO" id="GO:0016787">
    <property type="term" value="F:hydrolase activity"/>
    <property type="evidence" value="ECO:0007669"/>
    <property type="project" value="UniProtKB-KW"/>
</dbReference>
<dbReference type="OrthoDB" id="6513042at2759"/>
<dbReference type="InterPro" id="IPR050534">
    <property type="entry name" value="Coronavir_polyprotein_1ab"/>
</dbReference>
<dbReference type="GO" id="GO:0005524">
    <property type="term" value="F:ATP binding"/>
    <property type="evidence" value="ECO:0007669"/>
    <property type="project" value="UniProtKB-KW"/>
</dbReference>
<evidence type="ECO:0000256" key="3">
    <source>
        <dbReference type="ARBA" id="ARBA00022801"/>
    </source>
</evidence>
<proteinExistence type="inferred from homology"/>
<keyword evidence="3" id="KW-0378">Hydrolase</keyword>
<feature type="region of interest" description="Disordered" evidence="6">
    <location>
        <begin position="371"/>
        <end position="406"/>
    </location>
</feature>
<dbReference type="SUPFAM" id="SSF52540">
    <property type="entry name" value="P-loop containing nucleoside triphosphate hydrolases"/>
    <property type="match status" value="1"/>
</dbReference>
<sequence length="1232" mass="137182">MTTGEELVDRFETRFTRENRPKFMFEEGTDEDTEDENLGIRPVRRAKPQNSNVIKTTPKESPQDLVQENNESASQGLPDNIQDPNFGDFSGNESPENDQPPAPVEPRRSQRTLQRESAICYDVDEVGIGNYIYPSSRISVRLFTLLSKYPPGTEVKVFRMSDQEFERIKEKGFISQHAGKNDFAYIGICLPLNKYPTIEGVGPFVPQHAEHGLYLDNDDLVEGKERLSRLLFQRDRVRVLVTRAKNFKDLLPFVTLDDMNSTPFDYGYGIREHRWDDKVYKRVIEANPGKPFPTITRYDNSELLDTALEMVHVQDKTKKAVIALINPDESWLNTNADALARSIKKPSSRYRVHLYCPGFDNTSWGSEEEIPISSMENPTPEEQFNQDCNADNANMEQGSSKPSLESQKSIWDAVTLPSTSSYLEGVDLRGAIAVALKLKDKNDGGYQPEAPNSYADAMKLPLSKVGTAAFFCHSGVRSESRRVSAVHRLRREAQMWPLTGDTATRQKIRQFFTGKGLDVPLPTPSELDSDEAFPMPSIPTFNLLGIDIDPAVLQKCLGLLDPDDTDRFQQYFSKMFFSMAVISAPAGSGKSYITAVIASILGLSESHSQCIISAPSNIACDNIEERVSGMAQSIVEQLPQGNPQPRIPMSVRGFALHKEARKLMSLLRGHSVKEDNELDPSPWKFHHSLCWWTARALGYELEGIKQLDVDRENEDLGKLYTKLQGLDDVVPSCPTDEDDSDNSDSEVEITTKRTFEEFAALVQIARKTMTFEEYEERQKAQGKKIELRNDIGRLMREVVRCANFVTVTPAMAGSQPYKSFNASHAKAALFDEAAAMHRTDGLMVFGNSMRPVFAVGDEKQLPPTLLTMGETYPDGTAVNRFGQDAKLSWLSWLLHLEVPAFHLYKQHRMAQGMFDLSRRLTYSHLEARFSYGPSAALENYPFAGAIREFLNDHHGLHLPPDIMSPVFVNCKDCPCRIDDTTKSKHNPRAIACMMVWLEDFVKAVKFPADRIVAITPYRSNLWHIRAELASSTLLKDVQAATIDSYQGRENDMVVLCLAVDKSTGPCFTAQPQRLNVATSRHKLFMVIFGDIETSRAADTTQAANTSQSIEATAEGGAKTHIKSDMFDTLINWFKEKNRVVHVQGDPSIDPEEESYGEGDTFMAPPATQEDTDNWGNPKPSNPTDGWNVPESGGAAGGSGGPEPSGAAGGSGEPKSGSAATAWPGTGPLVSNW</sequence>
<dbReference type="CDD" id="cd18808">
    <property type="entry name" value="SF1_C_Upf1"/>
    <property type="match status" value="1"/>
</dbReference>
<evidence type="ECO:0008006" key="11">
    <source>
        <dbReference type="Google" id="ProtNLM"/>
    </source>
</evidence>
<dbReference type="Proteomes" id="UP000750502">
    <property type="component" value="Unassembled WGS sequence"/>
</dbReference>
<dbReference type="InterPro" id="IPR041677">
    <property type="entry name" value="DNA2/NAM7_AAA_11"/>
</dbReference>
<evidence type="ECO:0000256" key="1">
    <source>
        <dbReference type="ARBA" id="ARBA00007913"/>
    </source>
</evidence>
<accession>A0A9P7HN79</accession>
<feature type="region of interest" description="Disordered" evidence="6">
    <location>
        <begin position="1143"/>
        <end position="1232"/>
    </location>
</feature>
<dbReference type="InterPro" id="IPR041679">
    <property type="entry name" value="DNA2/NAM7-like_C"/>
</dbReference>
<evidence type="ECO:0000259" key="7">
    <source>
        <dbReference type="Pfam" id="PF13086"/>
    </source>
</evidence>
<feature type="compositionally biased region" description="Polar residues" evidence="6">
    <location>
        <begin position="64"/>
        <end position="77"/>
    </location>
</feature>
<feature type="compositionally biased region" description="Basic and acidic residues" evidence="6">
    <location>
        <begin position="7"/>
        <end position="25"/>
    </location>
</feature>
<protein>
    <recommendedName>
        <fullName evidence="11">DNA2/NAM7 helicase-like C-terminal domain-containing protein</fullName>
    </recommendedName>
</protein>
<feature type="compositionally biased region" description="Gly residues" evidence="6">
    <location>
        <begin position="1193"/>
        <end position="1211"/>
    </location>
</feature>
<organism evidence="9 10">
    <name type="scientific">Fusarium xylarioides</name>
    <dbReference type="NCBI Taxonomy" id="221167"/>
    <lineage>
        <taxon>Eukaryota</taxon>
        <taxon>Fungi</taxon>
        <taxon>Dikarya</taxon>
        <taxon>Ascomycota</taxon>
        <taxon>Pezizomycotina</taxon>
        <taxon>Sordariomycetes</taxon>
        <taxon>Hypocreomycetidae</taxon>
        <taxon>Hypocreales</taxon>
        <taxon>Nectriaceae</taxon>
        <taxon>Fusarium</taxon>
        <taxon>Fusarium fujikuroi species complex</taxon>
    </lineage>
</organism>
<keyword evidence="5" id="KW-0067">ATP-binding</keyword>
<name>A0A9P7HN79_9HYPO</name>
<keyword evidence="4" id="KW-0347">Helicase</keyword>
<feature type="compositionally biased region" description="Polar residues" evidence="6">
    <location>
        <begin position="374"/>
        <end position="406"/>
    </location>
</feature>
<dbReference type="Pfam" id="PF13086">
    <property type="entry name" value="AAA_11"/>
    <property type="match status" value="1"/>
</dbReference>
<feature type="domain" description="DNA2/NAM7 helicase helicase" evidence="7">
    <location>
        <begin position="579"/>
        <end position="867"/>
    </location>
</feature>
<dbReference type="Pfam" id="PF13087">
    <property type="entry name" value="AAA_12"/>
    <property type="match status" value="1"/>
</dbReference>
<evidence type="ECO:0000256" key="6">
    <source>
        <dbReference type="SAM" id="MobiDB-lite"/>
    </source>
</evidence>
<comment type="similarity">
    <text evidence="1">Belongs to the DNA2/NAM7 helicase family.</text>
</comment>
<evidence type="ECO:0000259" key="8">
    <source>
        <dbReference type="Pfam" id="PF13087"/>
    </source>
</evidence>
<evidence type="ECO:0000256" key="4">
    <source>
        <dbReference type="ARBA" id="ARBA00022806"/>
    </source>
</evidence>
<keyword evidence="10" id="KW-1185">Reference proteome</keyword>
<reference evidence="9" key="1">
    <citation type="journal article" date="2020" name="bioRxiv">
        <title>Historical genomics reveals the evolutionary mechanisms behind multiple outbreaks of the host-specific coffee wilt pathogen Fusarium xylarioides.</title>
        <authorList>
            <person name="Peck D."/>
            <person name="Nowell R.W."/>
            <person name="Flood J."/>
            <person name="Ryan M.J."/>
            <person name="Barraclough T.G."/>
        </authorList>
    </citation>
    <scope>NUCLEOTIDE SEQUENCE</scope>
    <source>
        <strain evidence="9">IMI 127659i</strain>
    </source>
</reference>
<evidence type="ECO:0000313" key="10">
    <source>
        <dbReference type="Proteomes" id="UP000750502"/>
    </source>
</evidence>
<dbReference type="EMBL" id="JADFTT010000696">
    <property type="protein sequence ID" value="KAG5759196.1"/>
    <property type="molecule type" value="Genomic_DNA"/>
</dbReference>
<feature type="region of interest" description="Disordered" evidence="6">
    <location>
        <begin position="1"/>
        <end position="113"/>
    </location>
</feature>
<dbReference type="InterPro" id="IPR047187">
    <property type="entry name" value="SF1_C_Upf1"/>
</dbReference>
<dbReference type="PANTHER" id="PTHR43788">
    <property type="entry name" value="DNA2/NAM7 HELICASE FAMILY MEMBER"/>
    <property type="match status" value="1"/>
</dbReference>
<feature type="domain" description="DNA2/NAM7 helicase-like C-terminal" evidence="8">
    <location>
        <begin position="897"/>
        <end position="1091"/>
    </location>
</feature>
<evidence type="ECO:0000256" key="5">
    <source>
        <dbReference type="ARBA" id="ARBA00022840"/>
    </source>
</evidence>
<gene>
    <name evidence="9" type="ORF">H9Q72_012672</name>
</gene>
<dbReference type="AlphaFoldDB" id="A0A9P7HN79"/>
<evidence type="ECO:0000256" key="2">
    <source>
        <dbReference type="ARBA" id="ARBA00022741"/>
    </source>
</evidence>
<dbReference type="GO" id="GO:0043139">
    <property type="term" value="F:5'-3' DNA helicase activity"/>
    <property type="evidence" value="ECO:0007669"/>
    <property type="project" value="TreeGrafter"/>
</dbReference>
<comment type="caution">
    <text evidence="9">The sequence shown here is derived from an EMBL/GenBank/DDBJ whole genome shotgun (WGS) entry which is preliminary data.</text>
</comment>
<dbReference type="InterPro" id="IPR027417">
    <property type="entry name" value="P-loop_NTPase"/>
</dbReference>
<evidence type="ECO:0000313" key="9">
    <source>
        <dbReference type="EMBL" id="KAG5759196.1"/>
    </source>
</evidence>